<dbReference type="PANTHER" id="PTHR31528:SF3">
    <property type="entry name" value="THIAMINE BIOSYNTHESIS PROTEIN HI_0357-RELATED"/>
    <property type="match status" value="1"/>
</dbReference>
<dbReference type="GO" id="GO:0009228">
    <property type="term" value="P:thiamine biosynthetic process"/>
    <property type="evidence" value="ECO:0007669"/>
    <property type="project" value="InterPro"/>
</dbReference>
<name>A0A1H4AGI3_XYLRU</name>
<dbReference type="PANTHER" id="PTHR31528">
    <property type="entry name" value="4-AMINO-5-HYDROXYMETHYL-2-METHYLPYRIMIDINE PHOSPHATE SYNTHASE THI11-RELATED"/>
    <property type="match status" value="1"/>
</dbReference>
<accession>A0A1H4AGI3</accession>
<dbReference type="Proteomes" id="UP000182257">
    <property type="component" value="Unassembled WGS sequence"/>
</dbReference>
<protein>
    <submittedName>
        <fullName evidence="3">NitT/TauT family transport system substrate-binding protein</fullName>
    </submittedName>
</protein>
<feature type="signal peptide" evidence="1">
    <location>
        <begin position="1"/>
        <end position="22"/>
    </location>
</feature>
<dbReference type="OrthoDB" id="9815602at2"/>
<dbReference type="EMBL" id="FNRF01000002">
    <property type="protein sequence ID" value="SEA34694.1"/>
    <property type="molecule type" value="Genomic_DNA"/>
</dbReference>
<keyword evidence="1" id="KW-0732">Signal</keyword>
<evidence type="ECO:0000256" key="1">
    <source>
        <dbReference type="SAM" id="SignalP"/>
    </source>
</evidence>
<sequence>MKRFFYTLLLSVIGTCSIQAQKQLVFTPTWTAQAQFAGFYVADALGFFKDEGLDVIIKHPSASNTSLNRLKSGESHYVALHLVSALDMIDKGDELINVMQCFQQSGEMIVSHKPLRGLKSLDRKRVGCFKSGISKLPIALARREKVNIEWIPFISHTNLYVSGAIDATLAMNYNEYYQLIMAGQRLKRNQIIYMRDIGCNVPEDGVYVTREYFTKHKAEIDKFVKASKRGWEYAISHPKETLDIVMLYMRQAGISGNEDAQKWMLKECLRLLVSPRTGKRTYKLEPEGLNQANSILLQGGEITKPITYKQITEP</sequence>
<reference evidence="3 4" key="1">
    <citation type="submission" date="2016-10" db="EMBL/GenBank/DDBJ databases">
        <authorList>
            <person name="de Groot N.N."/>
        </authorList>
    </citation>
    <scope>NUCLEOTIDE SEQUENCE [LARGE SCALE GENOMIC DNA]</scope>
    <source>
        <strain evidence="3 4">D31d</strain>
    </source>
</reference>
<dbReference type="SUPFAM" id="SSF53850">
    <property type="entry name" value="Periplasmic binding protein-like II"/>
    <property type="match status" value="1"/>
</dbReference>
<dbReference type="Gene3D" id="3.40.190.10">
    <property type="entry name" value="Periplasmic binding protein-like II"/>
    <property type="match status" value="2"/>
</dbReference>
<gene>
    <name evidence="3" type="ORF">SAMN05216462_1196</name>
</gene>
<dbReference type="InterPro" id="IPR027939">
    <property type="entry name" value="NMT1/THI5"/>
</dbReference>
<feature type="domain" description="SsuA/THI5-like" evidence="2">
    <location>
        <begin position="34"/>
        <end position="240"/>
    </location>
</feature>
<evidence type="ECO:0000313" key="3">
    <source>
        <dbReference type="EMBL" id="SEA34694.1"/>
    </source>
</evidence>
<evidence type="ECO:0000259" key="2">
    <source>
        <dbReference type="Pfam" id="PF09084"/>
    </source>
</evidence>
<evidence type="ECO:0000313" key="4">
    <source>
        <dbReference type="Proteomes" id="UP000182257"/>
    </source>
</evidence>
<dbReference type="Pfam" id="PF09084">
    <property type="entry name" value="NMT1"/>
    <property type="match status" value="1"/>
</dbReference>
<dbReference type="RefSeq" id="WP_074760670.1">
    <property type="nucleotide sequence ID" value="NZ_FNRF01000002.1"/>
</dbReference>
<dbReference type="AlphaFoldDB" id="A0A1H4AGI3"/>
<organism evidence="3 4">
    <name type="scientific">Xylanibacter ruminicola</name>
    <name type="common">Prevotella ruminicola</name>
    <dbReference type="NCBI Taxonomy" id="839"/>
    <lineage>
        <taxon>Bacteria</taxon>
        <taxon>Pseudomonadati</taxon>
        <taxon>Bacteroidota</taxon>
        <taxon>Bacteroidia</taxon>
        <taxon>Bacteroidales</taxon>
        <taxon>Prevotellaceae</taxon>
        <taxon>Xylanibacter</taxon>
    </lineage>
</organism>
<dbReference type="InterPro" id="IPR015168">
    <property type="entry name" value="SsuA/THI5"/>
</dbReference>
<feature type="chain" id="PRO_5010353981" evidence="1">
    <location>
        <begin position="23"/>
        <end position="314"/>
    </location>
</feature>
<proteinExistence type="predicted"/>